<feature type="signal peptide" evidence="1">
    <location>
        <begin position="1"/>
        <end position="19"/>
    </location>
</feature>
<proteinExistence type="predicted"/>
<keyword evidence="1" id="KW-0732">Signal</keyword>
<gene>
    <name evidence="2" type="ORF">MTP16_13125</name>
</gene>
<dbReference type="InterPro" id="IPR016197">
    <property type="entry name" value="Chromo-like_dom_sf"/>
</dbReference>
<feature type="chain" id="PRO_5045896494" description="Tudor domain-containing protein" evidence="1">
    <location>
        <begin position="20"/>
        <end position="212"/>
    </location>
</feature>
<organism evidence="2 3">
    <name type="scientific">Hymenobacter monticola</name>
    <dbReference type="NCBI Taxonomy" id="1705399"/>
    <lineage>
        <taxon>Bacteria</taxon>
        <taxon>Pseudomonadati</taxon>
        <taxon>Bacteroidota</taxon>
        <taxon>Cytophagia</taxon>
        <taxon>Cytophagales</taxon>
        <taxon>Hymenobacteraceae</taxon>
        <taxon>Hymenobacter</taxon>
    </lineage>
</organism>
<dbReference type="RefSeq" id="WP_243509356.1">
    <property type="nucleotide sequence ID" value="NZ_CP094534.1"/>
</dbReference>
<evidence type="ECO:0000313" key="2">
    <source>
        <dbReference type="EMBL" id="UOE32074.1"/>
    </source>
</evidence>
<reference evidence="2 3" key="1">
    <citation type="submission" date="2022-03" db="EMBL/GenBank/DDBJ databases">
        <title>Hymenobactersp. isolated from the air.</title>
        <authorList>
            <person name="Won M."/>
            <person name="Kwon S.-W."/>
        </authorList>
    </citation>
    <scope>NUCLEOTIDE SEQUENCE [LARGE SCALE GENOMIC DNA]</scope>
    <source>
        <strain evidence="2 3">KACC 22596</strain>
    </source>
</reference>
<sequence>MKAFILFLALGMAAAASHAHQTKATPLQNPAGKRVEVNDGGHWYKATILEQKGDLSKVHYDGYGSADDKWVHRSYIRDLDKSGAATTVACAFGPPPGTFSAASAPSDALFKREVYDWYSQLATGTSGRPNRVGLVFTYFSRGTAYKNTAANVPGRGATRRHSGAPANTTIYPVKMTYYVCEDYKGQVAQKQVNSDFSFFINQAGEWTCSKDN</sequence>
<dbReference type="EMBL" id="CP094534">
    <property type="protein sequence ID" value="UOE32074.1"/>
    <property type="molecule type" value="Genomic_DNA"/>
</dbReference>
<evidence type="ECO:0008006" key="4">
    <source>
        <dbReference type="Google" id="ProtNLM"/>
    </source>
</evidence>
<evidence type="ECO:0000256" key="1">
    <source>
        <dbReference type="SAM" id="SignalP"/>
    </source>
</evidence>
<dbReference type="SUPFAM" id="SSF54160">
    <property type="entry name" value="Chromo domain-like"/>
    <property type="match status" value="1"/>
</dbReference>
<name>A0ABY4AYY9_9BACT</name>
<keyword evidence="3" id="KW-1185">Reference proteome</keyword>
<dbReference type="Gene3D" id="2.30.30.140">
    <property type="match status" value="1"/>
</dbReference>
<protein>
    <recommendedName>
        <fullName evidence="4">Tudor domain-containing protein</fullName>
    </recommendedName>
</protein>
<dbReference type="Proteomes" id="UP000831390">
    <property type="component" value="Chromosome"/>
</dbReference>
<evidence type="ECO:0000313" key="3">
    <source>
        <dbReference type="Proteomes" id="UP000831390"/>
    </source>
</evidence>
<accession>A0ABY4AYY9</accession>